<feature type="compositionally biased region" description="Low complexity" evidence="5">
    <location>
        <begin position="1"/>
        <end position="19"/>
    </location>
</feature>
<feature type="region of interest" description="Disordered" evidence="5">
    <location>
        <begin position="1"/>
        <end position="21"/>
    </location>
</feature>
<evidence type="ECO:0000256" key="1">
    <source>
        <dbReference type="ARBA" id="ARBA00004141"/>
    </source>
</evidence>
<dbReference type="Proteomes" id="UP000635902">
    <property type="component" value="Unassembled WGS sequence"/>
</dbReference>
<sequence>MSAPKSASKPASKSGSKPAVNTVNTERFSAGTFTPDVRRAKSSSILRAQSKMESLLFLRHGEQQLLSLIIPMVMLIGLSLLPGLMEEKNVQQIYPMTLAIALMGAAFTGQAIAVAFDRRYGALKRIGASGVPTWALIGGKVCAVAVVVAVQVVILTITAAILGWSPQLSGIGYAVVVGLFGVAAFTSCGLLLGGTLSSEMVLALSNTVWFIFVGAAVFSTMASGLSEGTAQALKFIPSVALTDGFSAAMNHGQFDWLAVLILLGWAIIGTALTFKFFSFTMDTD</sequence>
<keyword evidence="4 6" id="KW-0472">Membrane</keyword>
<comment type="caution">
    <text evidence="8">The sequence shown here is derived from an EMBL/GenBank/DDBJ whole genome shotgun (WGS) entry which is preliminary data.</text>
</comment>
<comment type="subcellular location">
    <subcellularLocation>
        <location evidence="1">Membrane</location>
        <topology evidence="1">Multi-pass membrane protein</topology>
    </subcellularLocation>
</comment>
<feature type="transmembrane region" description="Helical" evidence="6">
    <location>
        <begin position="170"/>
        <end position="193"/>
    </location>
</feature>
<feature type="transmembrane region" description="Helical" evidence="6">
    <location>
        <begin position="256"/>
        <end position="277"/>
    </location>
</feature>
<feature type="transmembrane region" description="Helical" evidence="6">
    <location>
        <begin position="65"/>
        <end position="84"/>
    </location>
</feature>
<evidence type="ECO:0000313" key="8">
    <source>
        <dbReference type="EMBL" id="MBF4553590.1"/>
    </source>
</evidence>
<dbReference type="InterPro" id="IPR051784">
    <property type="entry name" value="Nod_factor_ABC_transporter"/>
</dbReference>
<feature type="domain" description="ABC-2 type transporter transmembrane" evidence="7">
    <location>
        <begin position="89"/>
        <end position="274"/>
    </location>
</feature>
<protein>
    <submittedName>
        <fullName evidence="8">ABC transporter permease</fullName>
    </submittedName>
</protein>
<organism evidence="8 9">
    <name type="scientific">Corynebacterium suicordis DSM 45110</name>
    <dbReference type="NCBI Taxonomy" id="1121369"/>
    <lineage>
        <taxon>Bacteria</taxon>
        <taxon>Bacillati</taxon>
        <taxon>Actinomycetota</taxon>
        <taxon>Actinomycetes</taxon>
        <taxon>Mycobacteriales</taxon>
        <taxon>Corynebacteriaceae</taxon>
        <taxon>Corynebacterium</taxon>
    </lineage>
</organism>
<feature type="transmembrane region" description="Helical" evidence="6">
    <location>
        <begin position="200"/>
        <end position="218"/>
    </location>
</feature>
<dbReference type="Pfam" id="PF12698">
    <property type="entry name" value="ABC2_membrane_3"/>
    <property type="match status" value="1"/>
</dbReference>
<dbReference type="PANTHER" id="PTHR43229">
    <property type="entry name" value="NODULATION PROTEIN J"/>
    <property type="match status" value="1"/>
</dbReference>
<gene>
    <name evidence="8" type="ORF">IRY30_05780</name>
</gene>
<dbReference type="PANTHER" id="PTHR43229:SF2">
    <property type="entry name" value="NODULATION PROTEIN J"/>
    <property type="match status" value="1"/>
</dbReference>
<feature type="transmembrane region" description="Helical" evidence="6">
    <location>
        <begin position="137"/>
        <end position="164"/>
    </location>
</feature>
<evidence type="ECO:0000256" key="6">
    <source>
        <dbReference type="SAM" id="Phobius"/>
    </source>
</evidence>
<evidence type="ECO:0000259" key="7">
    <source>
        <dbReference type="Pfam" id="PF12698"/>
    </source>
</evidence>
<reference evidence="8 9" key="1">
    <citation type="submission" date="2020-10" db="EMBL/GenBank/DDBJ databases">
        <title>Novel species in genus Corynebacterium.</title>
        <authorList>
            <person name="Zhang G."/>
        </authorList>
    </citation>
    <scope>NUCLEOTIDE SEQUENCE [LARGE SCALE GENOMIC DNA]</scope>
    <source>
        <strain evidence="8 9">DSM 45110</strain>
    </source>
</reference>
<evidence type="ECO:0000256" key="3">
    <source>
        <dbReference type="ARBA" id="ARBA00022989"/>
    </source>
</evidence>
<evidence type="ECO:0000256" key="5">
    <source>
        <dbReference type="SAM" id="MobiDB-lite"/>
    </source>
</evidence>
<feature type="transmembrane region" description="Helical" evidence="6">
    <location>
        <begin position="96"/>
        <end position="116"/>
    </location>
</feature>
<evidence type="ECO:0000256" key="2">
    <source>
        <dbReference type="ARBA" id="ARBA00022692"/>
    </source>
</evidence>
<evidence type="ECO:0000256" key="4">
    <source>
        <dbReference type="ARBA" id="ARBA00023136"/>
    </source>
</evidence>
<keyword evidence="9" id="KW-1185">Reference proteome</keyword>
<dbReference type="EMBL" id="JADKMY010000001">
    <property type="protein sequence ID" value="MBF4553590.1"/>
    <property type="molecule type" value="Genomic_DNA"/>
</dbReference>
<keyword evidence="3 6" id="KW-1133">Transmembrane helix</keyword>
<accession>A0ABR9ZJM0</accession>
<evidence type="ECO:0000313" key="9">
    <source>
        <dbReference type="Proteomes" id="UP000635902"/>
    </source>
</evidence>
<keyword evidence="2 6" id="KW-0812">Transmembrane</keyword>
<dbReference type="RefSeq" id="WP_194556375.1">
    <property type="nucleotide sequence ID" value="NZ_JADKMY010000001.1"/>
</dbReference>
<proteinExistence type="predicted"/>
<name>A0ABR9ZJM0_9CORY</name>
<dbReference type="InterPro" id="IPR013525">
    <property type="entry name" value="ABC2_TM"/>
</dbReference>